<dbReference type="Pfam" id="PF00358">
    <property type="entry name" value="PTS_EIIA_1"/>
    <property type="match status" value="1"/>
</dbReference>
<dbReference type="InterPro" id="IPR008279">
    <property type="entry name" value="PEP-util_enz_mobile_dom"/>
</dbReference>
<dbReference type="InterPro" id="IPR001020">
    <property type="entry name" value="PTS_HPr_His_P_site"/>
</dbReference>
<evidence type="ECO:0000256" key="4">
    <source>
        <dbReference type="ARBA" id="ARBA00007837"/>
    </source>
</evidence>
<evidence type="ECO:0000256" key="10">
    <source>
        <dbReference type="ARBA" id="ARBA00022683"/>
    </source>
</evidence>
<evidence type="ECO:0000256" key="2">
    <source>
        <dbReference type="ARBA" id="ARBA00001946"/>
    </source>
</evidence>
<dbReference type="InterPro" id="IPR050499">
    <property type="entry name" value="PEP-utilizing_PTS_enzyme"/>
</dbReference>
<dbReference type="InterPro" id="IPR015813">
    <property type="entry name" value="Pyrv/PenolPyrv_kinase-like_dom"/>
</dbReference>
<dbReference type="PANTHER" id="PTHR46244">
    <property type="entry name" value="PHOSPHOENOLPYRUVATE-PROTEIN PHOSPHOTRANSFERASE"/>
    <property type="match status" value="1"/>
</dbReference>
<evidence type="ECO:0000256" key="8">
    <source>
        <dbReference type="ARBA" id="ARBA00022597"/>
    </source>
</evidence>
<evidence type="ECO:0000256" key="12">
    <source>
        <dbReference type="ARBA" id="ARBA00022777"/>
    </source>
</evidence>
<dbReference type="InterPro" id="IPR040442">
    <property type="entry name" value="Pyrv_kinase-like_dom_sf"/>
</dbReference>
<dbReference type="Proteomes" id="UP000295493">
    <property type="component" value="Unassembled WGS sequence"/>
</dbReference>
<accession>A0A4R6FG53</accession>
<dbReference type="Pfam" id="PF02896">
    <property type="entry name" value="PEP-utilizers_C"/>
    <property type="match status" value="1"/>
</dbReference>
<dbReference type="InterPro" id="IPR008731">
    <property type="entry name" value="PTS_EIN"/>
</dbReference>
<comment type="catalytic activity">
    <reaction evidence="1">
        <text>L-histidyl-[protein] + phosphoenolpyruvate = N(pros)-phospho-L-histidyl-[protein] + pyruvate</text>
        <dbReference type="Rhea" id="RHEA:23880"/>
        <dbReference type="Rhea" id="RHEA-COMP:9745"/>
        <dbReference type="Rhea" id="RHEA-COMP:9746"/>
        <dbReference type="ChEBI" id="CHEBI:15361"/>
        <dbReference type="ChEBI" id="CHEBI:29979"/>
        <dbReference type="ChEBI" id="CHEBI:58702"/>
        <dbReference type="ChEBI" id="CHEBI:64837"/>
        <dbReference type="EC" id="2.7.3.9"/>
    </reaction>
</comment>
<dbReference type="PROSITE" id="PS51350">
    <property type="entry name" value="PTS_HPR_DOM"/>
    <property type="match status" value="1"/>
</dbReference>
<dbReference type="Pfam" id="PF00391">
    <property type="entry name" value="PEP-utilizers"/>
    <property type="match status" value="1"/>
</dbReference>
<dbReference type="RefSeq" id="WP_162848864.1">
    <property type="nucleotide sequence ID" value="NZ_BMLU01000010.1"/>
</dbReference>
<dbReference type="SUPFAM" id="SSF55594">
    <property type="entry name" value="HPr-like"/>
    <property type="match status" value="1"/>
</dbReference>
<dbReference type="EC" id="2.7.3.9" evidence="5"/>
<dbReference type="PRINTS" id="PR00107">
    <property type="entry name" value="PHOSPHOCPHPR"/>
</dbReference>
<evidence type="ECO:0000259" key="15">
    <source>
        <dbReference type="PROSITE" id="PS51093"/>
    </source>
</evidence>
<dbReference type="Gene3D" id="1.10.274.10">
    <property type="entry name" value="PtsI, HPr-binding domain"/>
    <property type="match status" value="1"/>
</dbReference>
<evidence type="ECO:0000256" key="9">
    <source>
        <dbReference type="ARBA" id="ARBA00022679"/>
    </source>
</evidence>
<dbReference type="Pfam" id="PF00381">
    <property type="entry name" value="PTS-HPr"/>
    <property type="match status" value="1"/>
</dbReference>
<keyword evidence="9 17" id="KW-0808">Transferase</keyword>
<feature type="domain" description="HPr" evidence="16">
    <location>
        <begin position="192"/>
        <end position="279"/>
    </location>
</feature>
<dbReference type="Gene3D" id="3.50.30.10">
    <property type="entry name" value="Phosphohistidine domain"/>
    <property type="match status" value="1"/>
</dbReference>
<dbReference type="GO" id="GO:0046872">
    <property type="term" value="F:metal ion binding"/>
    <property type="evidence" value="ECO:0007669"/>
    <property type="project" value="UniProtKB-KW"/>
</dbReference>
<dbReference type="AlphaFoldDB" id="A0A4R6FG53"/>
<comment type="cofactor">
    <cofactor evidence="2">
        <name>Mg(2+)</name>
        <dbReference type="ChEBI" id="CHEBI:18420"/>
    </cofactor>
</comment>
<dbReference type="PROSITE" id="PS51093">
    <property type="entry name" value="PTS_EIIA_TYPE_1"/>
    <property type="match status" value="1"/>
</dbReference>
<dbReference type="NCBIfam" id="TIGR00830">
    <property type="entry name" value="PTBA"/>
    <property type="match status" value="1"/>
</dbReference>
<evidence type="ECO:0000256" key="1">
    <source>
        <dbReference type="ARBA" id="ARBA00000683"/>
    </source>
</evidence>
<dbReference type="SUPFAM" id="SSF51621">
    <property type="entry name" value="Phosphoenolpyruvate/pyruvate domain"/>
    <property type="match status" value="1"/>
</dbReference>
<dbReference type="SUPFAM" id="SSF51261">
    <property type="entry name" value="Duplicated hybrid motif"/>
    <property type="match status" value="1"/>
</dbReference>
<organism evidence="17 18">
    <name type="scientific">Stakelama pacifica</name>
    <dbReference type="NCBI Taxonomy" id="517720"/>
    <lineage>
        <taxon>Bacteria</taxon>
        <taxon>Pseudomonadati</taxon>
        <taxon>Pseudomonadota</taxon>
        <taxon>Alphaproteobacteria</taxon>
        <taxon>Sphingomonadales</taxon>
        <taxon>Sphingomonadaceae</taxon>
        <taxon>Stakelama</taxon>
    </lineage>
</organism>
<dbReference type="PROSITE" id="PS00371">
    <property type="entry name" value="PTS_EIIA_TYPE_1_HIS"/>
    <property type="match status" value="1"/>
</dbReference>
<sequence>MHAKGRPALTETSPTADDHGLEQVEITLRSPLEGWISGLDEVPDAVFADRLLGDGVAIDPVGSTLYAPCDAVVRGVQPTGHAVTLALGNGAELLMHIGIDTVAMGGKGFTPCVKEGQTVSTGDPLIRFDPDAIICNATAAITPILLLTHDTLRAVRCHEDGMVKAGAPILRLIAVAPEAGSEAEAPVSEGDEVTRKVRVPLAHGIHARPAARLRAAASDYRAELWLAKGRKRAKLASPVGLMTLGVVHGDKISVIGRGEDAKAAVDALAALIESGMGEGSDTPSAKPAAKPVAAPSAPVISSAPPADGIYRGVTAAAGLVVGTVRRLRVEEADIAETGEGAAVEEPRLDAALATLTERIEADLSHAAGPGRAILEAHGAILADPELRDMARAAIDGGASAEAAWRAALRPQAEALQATGDAHLAERADDMRDLERRVIALLTGREDAAMTLPPDTILIADDLLPSQVMGIDPDKVRGFCVAQGGPTSHVAILAASMGLPALVAMGPAISHVEDGAVAILDATAGTLTVDPAEEVLSAARARVADRAAALAAARESAGKPCHMADGERVEVFANLASAADAARAVESGAEGSGLLRTEFLFLDRESAPDIGEQQREYQAIADALQGRPLIIRLLDIGGDKPAPYLPIAAEENPALGLRGIRVGFANPQVLDDQLRAILKVAPLGQAKIMVPMVAGVDELRRVRTALDRVKDELGIAEKVELGIMVETPAAAIGADLLAAEADFLSIGTNDLTQYTLAMDRGNPAVAGSIDGLHPAVLRLIAETCRGASRHGRWTGVCGGLASDPLAVPILIGLGVRELSATVAMVPEVKALVSRLTLDSVQVLAEKALACATAEDVRTLAREFAV</sequence>
<proteinExistence type="inferred from homology"/>
<keyword evidence="12" id="KW-0418">Kinase</keyword>
<dbReference type="GO" id="GO:0005737">
    <property type="term" value="C:cytoplasm"/>
    <property type="evidence" value="ECO:0007669"/>
    <property type="project" value="UniProtKB-SubCell"/>
</dbReference>
<dbReference type="Gene3D" id="2.70.70.10">
    <property type="entry name" value="Glucose Permease (Domain IIA)"/>
    <property type="match status" value="1"/>
</dbReference>
<keyword evidence="7" id="KW-0963">Cytoplasm</keyword>
<dbReference type="Gene3D" id="3.30.1340.10">
    <property type="entry name" value="HPr-like"/>
    <property type="match status" value="1"/>
</dbReference>
<dbReference type="GO" id="GO:0016301">
    <property type="term" value="F:kinase activity"/>
    <property type="evidence" value="ECO:0007669"/>
    <property type="project" value="UniProtKB-KW"/>
</dbReference>
<dbReference type="InterPro" id="IPR023151">
    <property type="entry name" value="PEP_util_CS"/>
</dbReference>
<dbReference type="EMBL" id="SNWD01000010">
    <property type="protein sequence ID" value="TDN80311.1"/>
    <property type="molecule type" value="Genomic_DNA"/>
</dbReference>
<evidence type="ECO:0000256" key="3">
    <source>
        <dbReference type="ARBA" id="ARBA00004496"/>
    </source>
</evidence>
<comment type="caution">
    <text evidence="17">The sequence shown here is derived from an EMBL/GenBank/DDBJ whole genome shotgun (WGS) entry which is preliminary data.</text>
</comment>
<dbReference type="PROSITE" id="PS00369">
    <property type="entry name" value="PTS_HPR_HIS"/>
    <property type="match status" value="1"/>
</dbReference>
<evidence type="ECO:0000256" key="5">
    <source>
        <dbReference type="ARBA" id="ARBA00012232"/>
    </source>
</evidence>
<dbReference type="NCBIfam" id="TIGR01003">
    <property type="entry name" value="PTS_HPr_family"/>
    <property type="match status" value="1"/>
</dbReference>
<comment type="subcellular location">
    <subcellularLocation>
        <location evidence="3">Cytoplasm</location>
    </subcellularLocation>
</comment>
<evidence type="ECO:0000256" key="14">
    <source>
        <dbReference type="SAM" id="MobiDB-lite"/>
    </source>
</evidence>
<keyword evidence="11" id="KW-0479">Metal-binding</keyword>
<reference evidence="17 18" key="1">
    <citation type="submission" date="2019-03" db="EMBL/GenBank/DDBJ databases">
        <title>Genomic Encyclopedia of Type Strains, Phase IV (KMG-IV): sequencing the most valuable type-strain genomes for metagenomic binning, comparative biology and taxonomic classification.</title>
        <authorList>
            <person name="Goeker M."/>
        </authorList>
    </citation>
    <scope>NUCLEOTIDE SEQUENCE [LARGE SCALE GENOMIC DNA]</scope>
    <source>
        <strain evidence="17 18">DSM 25059</strain>
    </source>
</reference>
<feature type="domain" description="PTS EIIA type-1" evidence="15">
    <location>
        <begin position="44"/>
        <end position="148"/>
    </location>
</feature>
<keyword evidence="10" id="KW-0598">Phosphotransferase system</keyword>
<evidence type="ECO:0000313" key="17">
    <source>
        <dbReference type="EMBL" id="TDN80311.1"/>
    </source>
</evidence>
<keyword evidence="6" id="KW-0813">Transport</keyword>
<evidence type="ECO:0000256" key="6">
    <source>
        <dbReference type="ARBA" id="ARBA00022448"/>
    </source>
</evidence>
<keyword evidence="8" id="KW-0762">Sugar transport</keyword>
<evidence type="ECO:0000256" key="7">
    <source>
        <dbReference type="ARBA" id="ARBA00022490"/>
    </source>
</evidence>
<dbReference type="PANTHER" id="PTHR46244:SF6">
    <property type="entry name" value="PHOSPHOENOLPYRUVATE-PROTEIN PHOSPHOTRANSFERASE"/>
    <property type="match status" value="1"/>
</dbReference>
<dbReference type="Pfam" id="PF05524">
    <property type="entry name" value="PEP-utilisers_N"/>
    <property type="match status" value="1"/>
</dbReference>
<dbReference type="InterPro" id="IPR001127">
    <property type="entry name" value="PTS_EIIA_1_perm"/>
</dbReference>
<keyword evidence="13" id="KW-0460">Magnesium</keyword>
<dbReference type="NCBIfam" id="TIGR01417">
    <property type="entry name" value="PTS_I_fam"/>
    <property type="match status" value="1"/>
</dbReference>
<dbReference type="GO" id="GO:0008965">
    <property type="term" value="F:phosphoenolpyruvate-protein phosphotransferase activity"/>
    <property type="evidence" value="ECO:0007669"/>
    <property type="project" value="UniProtKB-EC"/>
</dbReference>
<dbReference type="SUPFAM" id="SSF47831">
    <property type="entry name" value="Enzyme I of the PEP:sugar phosphotransferase system HPr-binding (sub)domain"/>
    <property type="match status" value="1"/>
</dbReference>
<dbReference type="InterPro" id="IPR035895">
    <property type="entry name" value="HPr-like_sf"/>
</dbReference>
<comment type="similarity">
    <text evidence="4">Belongs to the PEP-utilizing enzyme family.</text>
</comment>
<keyword evidence="17" id="KW-0670">Pyruvate</keyword>
<evidence type="ECO:0000259" key="16">
    <source>
        <dbReference type="PROSITE" id="PS51350"/>
    </source>
</evidence>
<gene>
    <name evidence="17" type="ORF">EV664_110105</name>
</gene>
<protein>
    <recommendedName>
        <fullName evidence="5">phosphoenolpyruvate--protein phosphotransferase</fullName>
        <ecNumber evidence="5">2.7.3.9</ecNumber>
    </recommendedName>
</protein>
<dbReference type="PROSITE" id="PS00742">
    <property type="entry name" value="PEP_ENZYMES_2"/>
    <property type="match status" value="1"/>
</dbReference>
<dbReference type="InterPro" id="IPR006318">
    <property type="entry name" value="PTS_EI-like"/>
</dbReference>
<dbReference type="InterPro" id="IPR011055">
    <property type="entry name" value="Dup_hybrid_motif"/>
</dbReference>
<evidence type="ECO:0000256" key="11">
    <source>
        <dbReference type="ARBA" id="ARBA00022723"/>
    </source>
</evidence>
<keyword evidence="18" id="KW-1185">Reference proteome</keyword>
<dbReference type="InterPro" id="IPR036637">
    <property type="entry name" value="Phosphohistidine_dom_sf"/>
</dbReference>
<dbReference type="PRINTS" id="PR01736">
    <property type="entry name" value="PHPHTRNFRASE"/>
</dbReference>
<dbReference type="SUPFAM" id="SSF52009">
    <property type="entry name" value="Phosphohistidine domain"/>
    <property type="match status" value="1"/>
</dbReference>
<dbReference type="GO" id="GO:0009401">
    <property type="term" value="P:phosphoenolpyruvate-dependent sugar phosphotransferase system"/>
    <property type="evidence" value="ECO:0007669"/>
    <property type="project" value="UniProtKB-KW"/>
</dbReference>
<name>A0A4R6FG53_9SPHN</name>
<feature type="region of interest" description="Disordered" evidence="14">
    <location>
        <begin position="1"/>
        <end position="21"/>
    </location>
</feature>
<evidence type="ECO:0000256" key="13">
    <source>
        <dbReference type="ARBA" id="ARBA00022842"/>
    </source>
</evidence>
<dbReference type="Gene3D" id="3.20.20.60">
    <property type="entry name" value="Phosphoenolpyruvate-binding domains"/>
    <property type="match status" value="1"/>
</dbReference>
<evidence type="ECO:0000313" key="18">
    <source>
        <dbReference type="Proteomes" id="UP000295493"/>
    </source>
</evidence>
<dbReference type="InterPro" id="IPR000032">
    <property type="entry name" value="HPr-like"/>
</dbReference>
<dbReference type="InterPro" id="IPR000121">
    <property type="entry name" value="PEP_util_C"/>
</dbReference>
<dbReference type="InterPro" id="IPR036618">
    <property type="entry name" value="PtsI_HPr-bd_sf"/>
</dbReference>